<evidence type="ECO:0000313" key="1">
    <source>
        <dbReference type="EMBL" id="STZ67011.1"/>
    </source>
</evidence>
<evidence type="ECO:0008006" key="3">
    <source>
        <dbReference type="Google" id="ProtNLM"/>
    </source>
</evidence>
<evidence type="ECO:0000313" key="2">
    <source>
        <dbReference type="Proteomes" id="UP000254927"/>
    </source>
</evidence>
<reference evidence="1 2" key="1">
    <citation type="submission" date="2018-06" db="EMBL/GenBank/DDBJ databases">
        <authorList>
            <consortium name="Pathogen Informatics"/>
            <person name="Doyle S."/>
        </authorList>
    </citation>
    <scope>NUCLEOTIDE SEQUENCE [LARGE SCALE GENOMIC DNA]</scope>
    <source>
        <strain evidence="1 2">NCTC10660</strain>
    </source>
</reference>
<dbReference type="RefSeq" id="WP_074894289.1">
    <property type="nucleotide sequence ID" value="NZ_CP031252.1"/>
</dbReference>
<gene>
    <name evidence="1" type="ORF">NCTC10660_00480</name>
</gene>
<protein>
    <recommendedName>
        <fullName evidence="3">Glyoxalase-like domain-containing protein</fullName>
    </recommendedName>
</protein>
<dbReference type="SUPFAM" id="SSF54593">
    <property type="entry name" value="Glyoxalase/Bleomycin resistance protein/Dihydroxybiphenyl dioxygenase"/>
    <property type="match status" value="1"/>
</dbReference>
<organism evidence="1 2">
    <name type="scientific">Neisseria elongata</name>
    <dbReference type="NCBI Taxonomy" id="495"/>
    <lineage>
        <taxon>Bacteria</taxon>
        <taxon>Pseudomonadati</taxon>
        <taxon>Pseudomonadota</taxon>
        <taxon>Betaproteobacteria</taxon>
        <taxon>Neisseriales</taxon>
        <taxon>Neisseriaceae</taxon>
        <taxon>Neisseria</taxon>
    </lineage>
</organism>
<name>A0A378TW43_NEIEL</name>
<proteinExistence type="predicted"/>
<accession>A0A378TW43</accession>
<dbReference type="InterPro" id="IPR029068">
    <property type="entry name" value="Glyas_Bleomycin-R_OHBP_Dase"/>
</dbReference>
<sequence>MKKLFQTSSLVSVLNVSDYTVALTWYSAWLSKPDETPMDGMAEWRIADNAWLQLDATAETVKPSAAIIGVNDLAACRTVLLEAGIAVGEIQDWEVVLSCDLHDLDGNKISLAQIISQQ</sequence>
<dbReference type="Proteomes" id="UP000254927">
    <property type="component" value="Unassembled WGS sequence"/>
</dbReference>
<dbReference type="Gene3D" id="3.10.180.10">
    <property type="entry name" value="2,3-Dihydroxybiphenyl 1,2-Dioxygenase, domain 1"/>
    <property type="match status" value="1"/>
</dbReference>
<dbReference type="AlphaFoldDB" id="A0A378TW43"/>
<dbReference type="EMBL" id="UGQW01000002">
    <property type="protein sequence ID" value="STZ67011.1"/>
    <property type="molecule type" value="Genomic_DNA"/>
</dbReference>
<dbReference type="GeneID" id="93351490"/>